<accession>A0A1M5D4I7</accession>
<dbReference type="CDD" id="cd02440">
    <property type="entry name" value="AdoMet_MTases"/>
    <property type="match status" value="1"/>
</dbReference>
<keyword evidence="1" id="KW-0489">Methyltransferase</keyword>
<name>A0A1M5D4I7_STRHI</name>
<dbReference type="InterPro" id="IPR029063">
    <property type="entry name" value="SAM-dependent_MTases_sf"/>
</dbReference>
<dbReference type="Pfam" id="PF13489">
    <property type="entry name" value="Methyltransf_23"/>
    <property type="match status" value="1"/>
</dbReference>
<reference evidence="1 2" key="1">
    <citation type="submission" date="2016-11" db="EMBL/GenBank/DDBJ databases">
        <authorList>
            <person name="Jaros S."/>
            <person name="Januszkiewicz K."/>
            <person name="Wedrychowicz H."/>
        </authorList>
    </citation>
    <scope>NUCLEOTIDE SEQUENCE [LARGE SCALE GENOMIC DNA]</scope>
    <source>
        <strain evidence="1 2">DSM 44523</strain>
    </source>
</reference>
<dbReference type="AlphaFoldDB" id="A0A1M5D4I7"/>
<dbReference type="OrthoDB" id="517270at2"/>
<organism evidence="1 2">
    <name type="scientific">Streptoalloteichus hindustanus</name>
    <dbReference type="NCBI Taxonomy" id="2017"/>
    <lineage>
        <taxon>Bacteria</taxon>
        <taxon>Bacillati</taxon>
        <taxon>Actinomycetota</taxon>
        <taxon>Actinomycetes</taxon>
        <taxon>Pseudonocardiales</taxon>
        <taxon>Pseudonocardiaceae</taxon>
        <taxon>Streptoalloteichus</taxon>
    </lineage>
</organism>
<sequence>MLVAIESIMARLLDNEALERSSVVANCAMNRERRLSGSNGYGRELGIDVAELIRGRLSQGAESFAWLDLCCGTGTALLECAELVDDPRLRITGVDLVDFFAGPPHPAVDFVTASVTSWTPPRSYDLVTCVHGLHYVGDKLDALARAASWLTADGLLVANLDLASVVSEQGDSGRRRLTKALRTAGFDYDARRRRIRCEGRQQVRLPFRYLGADDQAGPNYTGQPAVNSYYSDTASA</sequence>
<gene>
    <name evidence="1" type="ORF">SAMN05444320_104293</name>
</gene>
<protein>
    <submittedName>
        <fullName evidence="1">Methyltransferase domain-containing protein</fullName>
    </submittedName>
</protein>
<proteinExistence type="predicted"/>
<dbReference type="Proteomes" id="UP000184501">
    <property type="component" value="Unassembled WGS sequence"/>
</dbReference>
<evidence type="ECO:0000313" key="1">
    <source>
        <dbReference type="EMBL" id="SHF61797.1"/>
    </source>
</evidence>
<evidence type="ECO:0000313" key="2">
    <source>
        <dbReference type="Proteomes" id="UP000184501"/>
    </source>
</evidence>
<dbReference type="GO" id="GO:0032259">
    <property type="term" value="P:methylation"/>
    <property type="evidence" value="ECO:0007669"/>
    <property type="project" value="UniProtKB-KW"/>
</dbReference>
<dbReference type="GO" id="GO:0008168">
    <property type="term" value="F:methyltransferase activity"/>
    <property type="evidence" value="ECO:0007669"/>
    <property type="project" value="UniProtKB-KW"/>
</dbReference>
<dbReference type="SUPFAM" id="SSF53335">
    <property type="entry name" value="S-adenosyl-L-methionine-dependent methyltransferases"/>
    <property type="match status" value="1"/>
</dbReference>
<keyword evidence="1" id="KW-0808">Transferase</keyword>
<dbReference type="EMBL" id="FQVN01000004">
    <property type="protein sequence ID" value="SHF61797.1"/>
    <property type="molecule type" value="Genomic_DNA"/>
</dbReference>
<keyword evidence="2" id="KW-1185">Reference proteome</keyword>
<dbReference type="Gene3D" id="3.40.50.150">
    <property type="entry name" value="Vaccinia Virus protein VP39"/>
    <property type="match status" value="1"/>
</dbReference>
<dbReference type="STRING" id="2017.SAMN05444320_104293"/>